<organism evidence="2 3">
    <name type="scientific">Halomicrobium mukohataei</name>
    <dbReference type="NCBI Taxonomy" id="57705"/>
    <lineage>
        <taxon>Archaea</taxon>
        <taxon>Methanobacteriati</taxon>
        <taxon>Methanobacteriota</taxon>
        <taxon>Stenosarchaea group</taxon>
        <taxon>Halobacteria</taxon>
        <taxon>Halobacteriales</taxon>
        <taxon>Haloarculaceae</taxon>
        <taxon>Halomicrobium</taxon>
    </lineage>
</organism>
<dbReference type="AlphaFoldDB" id="A0A847UGQ0"/>
<gene>
    <name evidence="2" type="ORF">GOC74_12135</name>
</gene>
<dbReference type="EMBL" id="WOYG01000001">
    <property type="protein sequence ID" value="NLV10674.1"/>
    <property type="molecule type" value="Genomic_DNA"/>
</dbReference>
<evidence type="ECO:0000256" key="1">
    <source>
        <dbReference type="SAM" id="Phobius"/>
    </source>
</evidence>
<evidence type="ECO:0000313" key="3">
    <source>
        <dbReference type="Proteomes" id="UP000608662"/>
    </source>
</evidence>
<proteinExistence type="predicted"/>
<name>A0A847UGQ0_9EURY</name>
<evidence type="ECO:0000313" key="2">
    <source>
        <dbReference type="EMBL" id="NLV10674.1"/>
    </source>
</evidence>
<feature type="transmembrane region" description="Helical" evidence="1">
    <location>
        <begin position="48"/>
        <end position="72"/>
    </location>
</feature>
<protein>
    <submittedName>
        <fullName evidence="2">Uncharacterized protein</fullName>
    </submittedName>
</protein>
<accession>A0A847UGQ0</accession>
<keyword evidence="1" id="KW-0812">Transmembrane</keyword>
<dbReference type="RefSeq" id="WP_170094345.1">
    <property type="nucleotide sequence ID" value="NZ_WOYG01000001.1"/>
</dbReference>
<feature type="transmembrane region" description="Helical" evidence="1">
    <location>
        <begin position="78"/>
        <end position="99"/>
    </location>
</feature>
<comment type="caution">
    <text evidence="2">The sequence shown here is derived from an EMBL/GenBank/DDBJ whole genome shotgun (WGS) entry which is preliminary data.</text>
</comment>
<keyword evidence="1" id="KW-0472">Membrane</keyword>
<dbReference type="OrthoDB" id="375339at2157"/>
<keyword evidence="1" id="KW-1133">Transmembrane helix</keyword>
<feature type="transmembrane region" description="Helical" evidence="1">
    <location>
        <begin position="111"/>
        <end position="139"/>
    </location>
</feature>
<dbReference type="Proteomes" id="UP000608662">
    <property type="component" value="Unassembled WGS sequence"/>
</dbReference>
<dbReference type="GeneID" id="94361487"/>
<reference evidence="2" key="1">
    <citation type="submission" date="2019-12" db="EMBL/GenBank/DDBJ databases">
        <title>Whole-genome sequence of Halomicrobium mukohataei pws1.</title>
        <authorList>
            <person name="Verma D.K."/>
            <person name="Gopal K."/>
            <person name="Prasad E.S."/>
        </authorList>
    </citation>
    <scope>NUCLEOTIDE SEQUENCE</scope>
    <source>
        <strain evidence="2">Pws1</strain>
    </source>
</reference>
<sequence>MSANGGRDGVTLRTIVETLGPLVQFLRSNGIQSTLGTLFRFLRNPVRFVFSIISFYVLNGILNIVSTVTSAVLGAFDYLVASLTFAQRALGQAFGVAGLNVLSARAALNQIVVTLAASAGPAAPILVIGAGAVTLFLIYRVGIALLGELPVGSSVIDLLGLR</sequence>